<name>A0AA36IR67_9DINO</name>
<evidence type="ECO:0008006" key="6">
    <source>
        <dbReference type="Google" id="ProtNLM"/>
    </source>
</evidence>
<dbReference type="EMBL" id="CAUJNA010002336">
    <property type="protein sequence ID" value="CAJ1392481.1"/>
    <property type="molecule type" value="Genomic_DNA"/>
</dbReference>
<dbReference type="AlphaFoldDB" id="A0AA36IR67"/>
<evidence type="ECO:0000313" key="5">
    <source>
        <dbReference type="Proteomes" id="UP001178507"/>
    </source>
</evidence>
<gene>
    <name evidence="4" type="ORF">EVOR1521_LOCUS17567</name>
</gene>
<sequence>MADALHLLGAIHLRGKQPALAVKCLERALGVKQMLEPESLEANPSSWQLGSYLALGSAHLQAGAPKAAAESLELVVKTLQERKGDSSILASAQHSLGSAYRALGQHDQSMQCYQLCLELRESQGDGPQLVSVLNNLGAQAQQLSRFQEAAAFYRRALELERKHLGVEHPASAATLGNLGIVLGQLKDHQGAVRCLEEALQVQEKELGSHPSVACTLHNLGNAFAASGQGTAAADCLLRALRLWQEVQHRGGSCEDIAATLHSLGNVYRGLGDPGSAQRCFRQSLQLREVLLGYEHPDTARTRHCLALGCANTPREALQELQAVLGSLQVSLGSGHPWTLQARADADALSKEDVR</sequence>
<dbReference type="Proteomes" id="UP001178507">
    <property type="component" value="Unassembled WGS sequence"/>
</dbReference>
<dbReference type="PROSITE" id="PS50005">
    <property type="entry name" value="TPR"/>
    <property type="match status" value="3"/>
</dbReference>
<dbReference type="Pfam" id="PF13181">
    <property type="entry name" value="TPR_8"/>
    <property type="match status" value="2"/>
</dbReference>
<organism evidence="4 5">
    <name type="scientific">Effrenium voratum</name>
    <dbReference type="NCBI Taxonomy" id="2562239"/>
    <lineage>
        <taxon>Eukaryota</taxon>
        <taxon>Sar</taxon>
        <taxon>Alveolata</taxon>
        <taxon>Dinophyceae</taxon>
        <taxon>Suessiales</taxon>
        <taxon>Symbiodiniaceae</taxon>
        <taxon>Effrenium</taxon>
    </lineage>
</organism>
<comment type="caution">
    <text evidence="4">The sequence shown here is derived from an EMBL/GenBank/DDBJ whole genome shotgun (WGS) entry which is preliminary data.</text>
</comment>
<dbReference type="PANTHER" id="PTHR45641:SF19">
    <property type="entry name" value="NEPHROCYSTIN-3"/>
    <property type="match status" value="1"/>
</dbReference>
<proteinExistence type="predicted"/>
<dbReference type="PANTHER" id="PTHR45641">
    <property type="entry name" value="TETRATRICOPEPTIDE REPEAT PROTEIN (AFU_ORTHOLOGUE AFUA_6G03870)"/>
    <property type="match status" value="1"/>
</dbReference>
<protein>
    <recommendedName>
        <fullName evidence="6">Kinesin light chain</fullName>
    </recommendedName>
</protein>
<keyword evidence="1" id="KW-0677">Repeat</keyword>
<evidence type="ECO:0000256" key="2">
    <source>
        <dbReference type="ARBA" id="ARBA00022803"/>
    </source>
</evidence>
<feature type="repeat" description="TPR" evidence="3">
    <location>
        <begin position="172"/>
        <end position="205"/>
    </location>
</feature>
<evidence type="ECO:0000313" key="4">
    <source>
        <dbReference type="EMBL" id="CAJ1392481.1"/>
    </source>
</evidence>
<reference evidence="4" key="1">
    <citation type="submission" date="2023-08" db="EMBL/GenBank/DDBJ databases">
        <authorList>
            <person name="Chen Y."/>
            <person name="Shah S."/>
            <person name="Dougan E. K."/>
            <person name="Thang M."/>
            <person name="Chan C."/>
        </authorList>
    </citation>
    <scope>NUCLEOTIDE SEQUENCE</scope>
</reference>
<evidence type="ECO:0000256" key="3">
    <source>
        <dbReference type="PROSITE-ProRule" id="PRU00339"/>
    </source>
</evidence>
<evidence type="ECO:0000256" key="1">
    <source>
        <dbReference type="ARBA" id="ARBA00022737"/>
    </source>
</evidence>
<dbReference type="SMART" id="SM00028">
    <property type="entry name" value="TPR"/>
    <property type="match status" value="6"/>
</dbReference>
<keyword evidence="5" id="KW-1185">Reference proteome</keyword>
<accession>A0AA36IR67</accession>
<keyword evidence="2 3" id="KW-0802">TPR repeat</keyword>
<dbReference type="InterPro" id="IPR011990">
    <property type="entry name" value="TPR-like_helical_dom_sf"/>
</dbReference>
<feature type="repeat" description="TPR" evidence="3">
    <location>
        <begin position="90"/>
        <end position="123"/>
    </location>
</feature>
<dbReference type="SUPFAM" id="SSF48452">
    <property type="entry name" value="TPR-like"/>
    <property type="match status" value="2"/>
</dbReference>
<dbReference type="Gene3D" id="1.25.40.10">
    <property type="entry name" value="Tetratricopeptide repeat domain"/>
    <property type="match status" value="3"/>
</dbReference>
<dbReference type="Pfam" id="PF13424">
    <property type="entry name" value="TPR_12"/>
    <property type="match status" value="2"/>
</dbReference>
<dbReference type="InterPro" id="IPR019734">
    <property type="entry name" value="TPR_rpt"/>
</dbReference>
<feature type="repeat" description="TPR" evidence="3">
    <location>
        <begin position="130"/>
        <end position="163"/>
    </location>
</feature>